<reference evidence="1 2" key="1">
    <citation type="journal article" date="2019" name="ISME J.">
        <title>Insights into ecological role of a new deltaproteobacterial order Candidatus Acidulodesulfobacterales by metagenomics and metatranscriptomics.</title>
        <authorList>
            <person name="Tan S."/>
            <person name="Liu J."/>
            <person name="Fang Y."/>
            <person name="Hedlund B.P."/>
            <person name="Lian Z.H."/>
            <person name="Huang L.Y."/>
            <person name="Li J.T."/>
            <person name="Huang L.N."/>
            <person name="Li W.J."/>
            <person name="Jiang H.C."/>
            <person name="Dong H.L."/>
            <person name="Shu W.S."/>
        </authorList>
    </citation>
    <scope>NUCLEOTIDE SEQUENCE [LARGE SCALE GENOMIC DNA]</scope>
    <source>
        <strain evidence="1">AP1</strain>
    </source>
</reference>
<gene>
    <name evidence="1" type="ORF">EVG15_02545</name>
</gene>
<dbReference type="Gene3D" id="3.10.450.620">
    <property type="entry name" value="JHP933, nucleotidyltransferase-like core domain"/>
    <property type="match status" value="1"/>
</dbReference>
<accession>A0A519BP01</accession>
<keyword evidence="1" id="KW-0808">Transferase</keyword>
<dbReference type="GO" id="GO:0016740">
    <property type="term" value="F:transferase activity"/>
    <property type="evidence" value="ECO:0007669"/>
    <property type="project" value="UniProtKB-KW"/>
</dbReference>
<dbReference type="Pfam" id="PF08843">
    <property type="entry name" value="AbiEii"/>
    <property type="match status" value="1"/>
</dbReference>
<dbReference type="InterPro" id="IPR014942">
    <property type="entry name" value="AbiEii"/>
</dbReference>
<protein>
    <submittedName>
        <fullName evidence="1">Nucleotidyl transferase AbiEii/AbiGii toxin family protein</fullName>
    </submittedName>
</protein>
<sequence length="330" mass="38326">MDKVALLSGKDRQELFRETAANRGMTETIAEKDFWVVFILYKIFSDKRLNKILILKGGTSLSKVFNLIERFSEDIDLILDWRELTKEDPYNERDSKRKQTKFNEKLNEDVKAYINDILLPIISEITSSYFCKCEINEEDKLKINIAYPASFADAYIRPQILLEIGPLAQWSPSESYPIKSYAAEEFPDIFEKKACNVTAIMAERTFWEKATILHQEANRPTDKSLPSRYSRHYYDLAVMAKSSAKNKALKNLGLLKEVVDFKNKFYPSSWAKYNEAKPGSMKLLPQNNRIKELEKDYKAMGKMIFGNELAFTEILTRLKALEDEMNARRS</sequence>
<dbReference type="AlphaFoldDB" id="A0A519BP01"/>
<evidence type="ECO:0000313" key="1">
    <source>
        <dbReference type="EMBL" id="RZD19001.1"/>
    </source>
</evidence>
<evidence type="ECO:0000313" key="2">
    <source>
        <dbReference type="Proteomes" id="UP000319296"/>
    </source>
</evidence>
<organism evidence="1 2">
    <name type="scientific">Candidatus Acididesulfobacter diazotrophicus</name>
    <dbReference type="NCBI Taxonomy" id="2597226"/>
    <lineage>
        <taxon>Bacteria</taxon>
        <taxon>Deltaproteobacteria</taxon>
        <taxon>Candidatus Acidulodesulfobacterales</taxon>
        <taxon>Candidatus Acididesulfobacter</taxon>
    </lineage>
</organism>
<dbReference type="Proteomes" id="UP000319296">
    <property type="component" value="Unassembled WGS sequence"/>
</dbReference>
<comment type="caution">
    <text evidence="1">The sequence shown here is derived from an EMBL/GenBank/DDBJ whole genome shotgun (WGS) entry which is preliminary data.</text>
</comment>
<proteinExistence type="predicted"/>
<dbReference type="EMBL" id="SGBB01000003">
    <property type="protein sequence ID" value="RZD19001.1"/>
    <property type="molecule type" value="Genomic_DNA"/>
</dbReference>
<name>A0A519BP01_9DELT</name>